<dbReference type="InterPro" id="IPR013087">
    <property type="entry name" value="Znf_C2H2_type"/>
</dbReference>
<dbReference type="EMBL" id="JAWZYT010003473">
    <property type="protein sequence ID" value="KAK4298214.1"/>
    <property type="molecule type" value="Genomic_DNA"/>
</dbReference>
<dbReference type="InterPro" id="IPR052644">
    <property type="entry name" value="ZMAT3"/>
</dbReference>
<evidence type="ECO:0000313" key="3">
    <source>
        <dbReference type="EMBL" id="KAK4298214.1"/>
    </source>
</evidence>
<dbReference type="GO" id="GO:0003676">
    <property type="term" value="F:nucleic acid binding"/>
    <property type="evidence" value="ECO:0007669"/>
    <property type="project" value="InterPro"/>
</dbReference>
<feature type="compositionally biased region" description="Low complexity" evidence="1">
    <location>
        <begin position="339"/>
        <end position="360"/>
    </location>
</feature>
<evidence type="ECO:0000259" key="2">
    <source>
        <dbReference type="PROSITE" id="PS00028"/>
    </source>
</evidence>
<dbReference type="SMART" id="SM00355">
    <property type="entry name" value="ZnF_C2H2"/>
    <property type="match status" value="4"/>
</dbReference>
<dbReference type="SMART" id="SM00451">
    <property type="entry name" value="ZnF_U1"/>
    <property type="match status" value="4"/>
</dbReference>
<reference evidence="3" key="1">
    <citation type="submission" date="2023-11" db="EMBL/GenBank/DDBJ databases">
        <title>Genome assemblies of two species of porcelain crab, Petrolisthes cinctipes and Petrolisthes manimaculis (Anomura: Porcellanidae).</title>
        <authorList>
            <person name="Angst P."/>
        </authorList>
    </citation>
    <scope>NUCLEOTIDE SEQUENCE</scope>
    <source>
        <strain evidence="3">PB745_02</strain>
        <tissue evidence="3">Gill</tissue>
    </source>
</reference>
<feature type="region of interest" description="Disordered" evidence="1">
    <location>
        <begin position="1"/>
        <end position="26"/>
    </location>
</feature>
<organism evidence="3 4">
    <name type="scientific">Petrolisthes manimaculis</name>
    <dbReference type="NCBI Taxonomy" id="1843537"/>
    <lineage>
        <taxon>Eukaryota</taxon>
        <taxon>Metazoa</taxon>
        <taxon>Ecdysozoa</taxon>
        <taxon>Arthropoda</taxon>
        <taxon>Crustacea</taxon>
        <taxon>Multicrustacea</taxon>
        <taxon>Malacostraca</taxon>
        <taxon>Eumalacostraca</taxon>
        <taxon>Eucarida</taxon>
        <taxon>Decapoda</taxon>
        <taxon>Pleocyemata</taxon>
        <taxon>Anomura</taxon>
        <taxon>Galatheoidea</taxon>
        <taxon>Porcellanidae</taxon>
        <taxon>Petrolisthes</taxon>
    </lineage>
</organism>
<dbReference type="PROSITE" id="PS00028">
    <property type="entry name" value="ZINC_FINGER_C2H2_1"/>
    <property type="match status" value="1"/>
</dbReference>
<evidence type="ECO:0000313" key="4">
    <source>
        <dbReference type="Proteomes" id="UP001292094"/>
    </source>
</evidence>
<dbReference type="InterPro" id="IPR003604">
    <property type="entry name" value="Matrin/U1-like-C_Znf_C2H2"/>
</dbReference>
<dbReference type="GO" id="GO:0008270">
    <property type="term" value="F:zinc ion binding"/>
    <property type="evidence" value="ECO:0007669"/>
    <property type="project" value="InterPro"/>
</dbReference>
<feature type="compositionally biased region" description="Basic residues" evidence="1">
    <location>
        <begin position="1"/>
        <end position="10"/>
    </location>
</feature>
<feature type="domain" description="C2H2-type" evidence="2">
    <location>
        <begin position="383"/>
        <end position="405"/>
    </location>
</feature>
<evidence type="ECO:0000256" key="1">
    <source>
        <dbReference type="SAM" id="MobiDB-lite"/>
    </source>
</evidence>
<dbReference type="PANTHER" id="PTHR46786">
    <property type="entry name" value="ZINC FINGER MATRIN-TYPE PROTEIN 3"/>
    <property type="match status" value="1"/>
</dbReference>
<dbReference type="InterPro" id="IPR036236">
    <property type="entry name" value="Znf_C2H2_sf"/>
</dbReference>
<feature type="compositionally biased region" description="Polar residues" evidence="1">
    <location>
        <begin position="309"/>
        <end position="331"/>
    </location>
</feature>
<comment type="caution">
    <text evidence="3">The sequence shown here is derived from an EMBL/GenBank/DDBJ whole genome shotgun (WGS) entry which is preliminary data.</text>
</comment>
<proteinExistence type="predicted"/>
<feature type="region of interest" description="Disordered" evidence="1">
    <location>
        <begin position="459"/>
        <end position="478"/>
    </location>
</feature>
<feature type="region of interest" description="Disordered" evidence="1">
    <location>
        <begin position="303"/>
        <end position="360"/>
    </location>
</feature>
<keyword evidence="4" id="KW-1185">Reference proteome</keyword>
<dbReference type="PANTHER" id="PTHR46786:SF1">
    <property type="entry name" value="ZINC FINGER MATRIN-TYPE PROTEIN 3"/>
    <property type="match status" value="1"/>
</dbReference>
<accession>A0AAE1NZD4</accession>
<dbReference type="AlphaFoldDB" id="A0AAE1NZD4"/>
<dbReference type="Pfam" id="PF12874">
    <property type="entry name" value="zf-met"/>
    <property type="match status" value="2"/>
</dbReference>
<protein>
    <recommendedName>
        <fullName evidence="2">C2H2-type domain-containing protein</fullName>
    </recommendedName>
</protein>
<sequence length="501" mass="54789">MDKKNMKRKLPPLSEDTEEKRVKTETSTVNKLQLLQLRYYYNGHETFNTMTSYEAVCSSMGYSSTTSVTEAVDEGLLVCIQIGQQEHYECQLCHRPMAGIIPAEEHLKGSQHSRAWKNYNQGREAASRISTSLLPDSSVGHAGYSDTLDDIVAALRSGVVVADMDGPVKIMTCSVCHIVCNGDVPMRQHIQGEAHMKKIRRQEAESTSGYASGRTRSAELGIRTASVCPSFITPVLPKVEGLLDEDCLQDVMSKGIVKQADDGDPSHLMCVVCNTICSGEEPMRQHIKGKSHNKKLRVRIMSPSLGGPVQTSKRPYESIESSGFGTKNTLFSEKKMNLPSSGESTPSSRESTPASSRTPTELSIIESIKEKGIILESDCGYECLLCDKLLFGNVALIEHIEEDTHKNQLQNQVTLQVNMLKLDISTTHSPPECTQAVAGHSSSSAGLNRAIVTQVGNIPGGSMSVPRHPTSQGQRFPKAMPQNVSDVKVYLPSDSLDDLFS</sequence>
<dbReference type="Proteomes" id="UP001292094">
    <property type="component" value="Unassembled WGS sequence"/>
</dbReference>
<dbReference type="Gene3D" id="3.30.160.60">
    <property type="entry name" value="Classic Zinc Finger"/>
    <property type="match status" value="2"/>
</dbReference>
<name>A0AAE1NZD4_9EUCA</name>
<gene>
    <name evidence="3" type="ORF">Pmani_029428</name>
</gene>
<dbReference type="SUPFAM" id="SSF57667">
    <property type="entry name" value="beta-beta-alpha zinc fingers"/>
    <property type="match status" value="2"/>
</dbReference>